<dbReference type="InterPro" id="IPR051012">
    <property type="entry name" value="CellSynth/LPSAsmb/PSIAsmb"/>
</dbReference>
<dbReference type="PANTHER" id="PTHR45586:SF1">
    <property type="entry name" value="LIPOPOLYSACCHARIDE ASSEMBLY PROTEIN B"/>
    <property type="match status" value="1"/>
</dbReference>
<dbReference type="Pfam" id="PF13432">
    <property type="entry name" value="TPR_16"/>
    <property type="match status" value="3"/>
</dbReference>
<keyword evidence="1" id="KW-0677">Repeat</keyword>
<dbReference type="InterPro" id="IPR019734">
    <property type="entry name" value="TPR_rpt"/>
</dbReference>
<feature type="repeat" description="TPR" evidence="3">
    <location>
        <begin position="104"/>
        <end position="137"/>
    </location>
</feature>
<dbReference type="Gene3D" id="1.25.40.10">
    <property type="entry name" value="Tetratricopeptide repeat domain"/>
    <property type="match status" value="2"/>
</dbReference>
<feature type="repeat" description="TPR" evidence="3">
    <location>
        <begin position="138"/>
        <end position="171"/>
    </location>
</feature>
<dbReference type="PANTHER" id="PTHR45586">
    <property type="entry name" value="TPR REPEAT-CONTAINING PROTEIN PA4667"/>
    <property type="match status" value="1"/>
</dbReference>
<evidence type="ECO:0000256" key="1">
    <source>
        <dbReference type="ARBA" id="ARBA00022737"/>
    </source>
</evidence>
<dbReference type="SUPFAM" id="SSF48452">
    <property type="entry name" value="TPR-like"/>
    <property type="match status" value="2"/>
</dbReference>
<evidence type="ECO:0000313" key="5">
    <source>
        <dbReference type="Proteomes" id="UP000473531"/>
    </source>
</evidence>
<protein>
    <submittedName>
        <fullName evidence="4">Tetratricopeptide repeat protein</fullName>
    </submittedName>
</protein>
<dbReference type="InterPro" id="IPR011990">
    <property type="entry name" value="TPR-like_helical_dom_sf"/>
</dbReference>
<evidence type="ECO:0000256" key="2">
    <source>
        <dbReference type="ARBA" id="ARBA00022803"/>
    </source>
</evidence>
<dbReference type="EMBL" id="WTYU01000001">
    <property type="protein sequence ID" value="MXP13947.1"/>
    <property type="molecule type" value="Genomic_DNA"/>
</dbReference>
<sequence length="600" mass="64195">MICSNNMIFRPDHVLKTVLVGLLVAGSTACSAPEQSAPPAEMARQALSAGDGLGAEVILRQMLADGTPRRDVAAFLGQAELQQGALREARKWLGGADFAAADQARGFHMLGRLEMAEGRLPQAGQAFDNALKFSPDDPELWVDIGRLRYRGGEQAQAVEASLHAARLGPKNAAALQFRGQLVRDAQGMQASIPWFEAALEVTPDDVALLGDYAATLGEMGHARTALERTRQMLALAPRNGRALYIQAVIAARAGKFDLARNLLARSGDYGRQMPAGMLLSAIIDLENGNFASAAQTLDLLQAQQPGNTRIRNLLARSLSLGGNHRELVHRFGSTQPHQSMPPYLATLVGRSYEILGDRENAAPFLDHAALRANSALGLLEGGPDTDPDGMSDLANAADAVLRVRTLISEGRSQAAIEGASDMLLRNPGSADAMGLAGDAYLSANQPARALELYQQAGRIRQLWPLGRRMVHAHIALGRDEDALHLLQRALLDQPSNTEAAVMLAGMEAARGDYSRAQMVLGHALLHGRSRDPDVMSSWAWAMAQNGDGQSAGPAMMAAYRLQRMNRVSTARLGQLLAADPRQSQQARALLNKAAKLPTGS</sequence>
<accession>A0A6L7GDG9</accession>
<keyword evidence="2 3" id="KW-0802">TPR repeat</keyword>
<organism evidence="4 5">
    <name type="scientific">Allopontixanthobacter confluentis</name>
    <dbReference type="NCBI Taxonomy" id="1849021"/>
    <lineage>
        <taxon>Bacteria</taxon>
        <taxon>Pseudomonadati</taxon>
        <taxon>Pseudomonadota</taxon>
        <taxon>Alphaproteobacteria</taxon>
        <taxon>Sphingomonadales</taxon>
        <taxon>Erythrobacteraceae</taxon>
        <taxon>Allopontixanthobacter</taxon>
    </lineage>
</organism>
<evidence type="ECO:0000256" key="3">
    <source>
        <dbReference type="PROSITE-ProRule" id="PRU00339"/>
    </source>
</evidence>
<comment type="caution">
    <text evidence="4">The sequence shown here is derived from an EMBL/GenBank/DDBJ whole genome shotgun (WGS) entry which is preliminary data.</text>
</comment>
<dbReference type="SMART" id="SM00028">
    <property type="entry name" value="TPR"/>
    <property type="match status" value="4"/>
</dbReference>
<dbReference type="AlphaFoldDB" id="A0A6L7GDG9"/>
<keyword evidence="5" id="KW-1185">Reference proteome</keyword>
<proteinExistence type="predicted"/>
<dbReference type="Proteomes" id="UP000473531">
    <property type="component" value="Unassembled WGS sequence"/>
</dbReference>
<dbReference type="Pfam" id="PF14559">
    <property type="entry name" value="TPR_19"/>
    <property type="match status" value="1"/>
</dbReference>
<dbReference type="PROSITE" id="PS50005">
    <property type="entry name" value="TPR"/>
    <property type="match status" value="2"/>
</dbReference>
<name>A0A6L7GDG9_9SPHN</name>
<gene>
    <name evidence="4" type="ORF">GRI44_04195</name>
</gene>
<reference evidence="4 5" key="1">
    <citation type="submission" date="2019-12" db="EMBL/GenBank/DDBJ databases">
        <title>Genomic-based taxomic classification of the family Erythrobacteraceae.</title>
        <authorList>
            <person name="Xu L."/>
        </authorList>
    </citation>
    <scope>NUCLEOTIDE SEQUENCE [LARGE SCALE GENOMIC DNA]</scope>
    <source>
        <strain evidence="4 5">KCTC 52259</strain>
    </source>
</reference>
<evidence type="ECO:0000313" key="4">
    <source>
        <dbReference type="EMBL" id="MXP13947.1"/>
    </source>
</evidence>